<evidence type="ECO:0000313" key="4">
    <source>
        <dbReference type="Proteomes" id="UP000464178"/>
    </source>
</evidence>
<evidence type="ECO:0000256" key="1">
    <source>
        <dbReference type="SAM" id="MobiDB-lite"/>
    </source>
</evidence>
<feature type="region of interest" description="Disordered" evidence="1">
    <location>
        <begin position="152"/>
        <end position="188"/>
    </location>
</feature>
<keyword evidence="2" id="KW-0472">Membrane</keyword>
<dbReference type="KEGG" id="gms:SOIL9_31100"/>
<keyword evidence="2" id="KW-0812">Transmembrane</keyword>
<dbReference type="AlphaFoldDB" id="A0A6P2D3C6"/>
<keyword evidence="2" id="KW-1133">Transmembrane helix</keyword>
<name>A0A6P2D3C6_9BACT</name>
<gene>
    <name evidence="3" type="ORF">SOIL9_31100</name>
</gene>
<dbReference type="RefSeq" id="WP_162669118.1">
    <property type="nucleotide sequence ID" value="NZ_LR593886.1"/>
</dbReference>
<organism evidence="3 4">
    <name type="scientific">Gemmata massiliana</name>
    <dbReference type="NCBI Taxonomy" id="1210884"/>
    <lineage>
        <taxon>Bacteria</taxon>
        <taxon>Pseudomonadati</taxon>
        <taxon>Planctomycetota</taxon>
        <taxon>Planctomycetia</taxon>
        <taxon>Gemmatales</taxon>
        <taxon>Gemmataceae</taxon>
        <taxon>Gemmata</taxon>
    </lineage>
</organism>
<reference evidence="3 4" key="1">
    <citation type="submission" date="2019-05" db="EMBL/GenBank/DDBJ databases">
        <authorList>
            <consortium name="Science for Life Laboratories"/>
        </authorList>
    </citation>
    <scope>NUCLEOTIDE SEQUENCE [LARGE SCALE GENOMIC DNA]</scope>
    <source>
        <strain evidence="3">Soil9</strain>
    </source>
</reference>
<accession>A0A6P2D3C6</accession>
<evidence type="ECO:0000313" key="3">
    <source>
        <dbReference type="EMBL" id="VTR94604.1"/>
    </source>
</evidence>
<evidence type="ECO:0000256" key="2">
    <source>
        <dbReference type="SAM" id="Phobius"/>
    </source>
</evidence>
<protein>
    <submittedName>
        <fullName evidence="3">Uncharacterized protein</fullName>
    </submittedName>
</protein>
<proteinExistence type="predicted"/>
<feature type="transmembrane region" description="Helical" evidence="2">
    <location>
        <begin position="25"/>
        <end position="46"/>
    </location>
</feature>
<dbReference type="EMBL" id="LR593886">
    <property type="protein sequence ID" value="VTR94604.1"/>
    <property type="molecule type" value="Genomic_DNA"/>
</dbReference>
<dbReference type="Proteomes" id="UP000464178">
    <property type="component" value="Chromosome"/>
</dbReference>
<keyword evidence="4" id="KW-1185">Reference proteome</keyword>
<sequence length="188" mass="21031">MFGCVIFPLLQLVVTIAVTAVSGNFFLGLISGFVALLGVAIGWLRLANRRHAQLMTEWAIENGLLDVTFRPQNGFITPPEMPWWMDWAAYDLWGVNGHGQRQHFYIFITGAGDCLFRLRMSATTDSDYITFSAADFGRRPLSEVSQAEMLRVMDEKRRQKNQAGTNSAEEHADEAPGNYSAGRDADDH</sequence>